<dbReference type="RefSeq" id="WP_072966517.1">
    <property type="nucleotide sequence ID" value="NZ_FRAJ01000008.1"/>
</dbReference>
<keyword evidence="1" id="KW-0677">Repeat</keyword>
<keyword evidence="3" id="KW-0472">Membrane</keyword>
<evidence type="ECO:0000259" key="4">
    <source>
        <dbReference type="PROSITE" id="PS51145"/>
    </source>
</evidence>
<dbReference type="Pfam" id="PF00395">
    <property type="entry name" value="SLH"/>
    <property type="match status" value="3"/>
</dbReference>
<dbReference type="InterPro" id="IPR051465">
    <property type="entry name" value="Cell_Envelope_Struct_Comp"/>
</dbReference>
<dbReference type="InterPro" id="IPR000906">
    <property type="entry name" value="ZU5_dom"/>
</dbReference>
<evidence type="ECO:0000256" key="1">
    <source>
        <dbReference type="ARBA" id="ARBA00022737"/>
    </source>
</evidence>
<dbReference type="Proteomes" id="UP000184082">
    <property type="component" value="Unassembled WGS sequence"/>
</dbReference>
<protein>
    <submittedName>
        <fullName evidence="6">Prenyltransferase and squalene oxidase repeat-containing protein</fullName>
    </submittedName>
</protein>
<keyword evidence="7" id="KW-1185">Reference proteome</keyword>
<dbReference type="InterPro" id="IPR027954">
    <property type="entry name" value="Transcobalamin-like_C"/>
</dbReference>
<dbReference type="GO" id="GO:0016740">
    <property type="term" value="F:transferase activity"/>
    <property type="evidence" value="ECO:0007669"/>
    <property type="project" value="UniProtKB-KW"/>
</dbReference>
<organism evidence="6 7">
    <name type="scientific">Caminicella sporogenes DSM 14501</name>
    <dbReference type="NCBI Taxonomy" id="1121266"/>
    <lineage>
        <taxon>Bacteria</taxon>
        <taxon>Bacillati</taxon>
        <taxon>Bacillota</taxon>
        <taxon>Clostridia</taxon>
        <taxon>Peptostreptococcales</taxon>
        <taxon>Caminicellaceae</taxon>
        <taxon>Caminicella</taxon>
    </lineage>
</organism>
<evidence type="ECO:0000313" key="7">
    <source>
        <dbReference type="Proteomes" id="UP000184082"/>
    </source>
</evidence>
<feature type="domain" description="SLH" evidence="5">
    <location>
        <begin position="725"/>
        <end position="788"/>
    </location>
</feature>
<dbReference type="Pfam" id="PF00791">
    <property type="entry name" value="ZU5"/>
    <property type="match status" value="1"/>
</dbReference>
<keyword evidence="6" id="KW-0808">Transferase</keyword>
<feature type="domain" description="SLH" evidence="5">
    <location>
        <begin position="789"/>
        <end position="846"/>
    </location>
</feature>
<dbReference type="AlphaFoldDB" id="A0A1M6PDP5"/>
<dbReference type="PANTHER" id="PTHR43308">
    <property type="entry name" value="OUTER MEMBRANE PROTEIN ALPHA-RELATED"/>
    <property type="match status" value="1"/>
</dbReference>
<dbReference type="InterPro" id="IPR001119">
    <property type="entry name" value="SLH_dom"/>
</dbReference>
<sequence length="846" mass="95429">MEKFATRNLKIIAKLMIIAMLIFGITPIMPVVEKHYISNAVSKEKSVFEVVYKAVYYHYDKYTTGTPVDAGYGKFGAYEAYILTKAGETVSEWVYNGSNLKEDVIKLMDDTIKNSDKKKKDWTGKEVYAKSSKRAAQEYLAAKEWGEKDRAEALLNILKQRQERNEDGSLDGNPYSDIPAYELLGRAGDIEKIDVSKAIEYILKSQDSSTGAWSNSYNDFMLTAQAVRALAYLKDYAGSKVNEVENAINSGLKWLKSKQQSDGGFKSSPYDDVAVDTVEVILTLDVLNINLDSWTSSEGKSPVDYLREKTLNSDGSFGTYRNLVDATWVLDAYTRLNLLSVKENDSSDDGENVQPSDSTIKVYIAIIGKDGEIICFPRTVILSKDNKYGLTALGALDAAGVDYRISKEWDGFVEEIEGIRNKGMNGWMYAVNGSIPSVLAADKRVKSSDKILWWYSEDSMGKAPSWPSDNSSSAQTVISKEKAEKIEKKLKEYDKKLSDIKNKTIILKTEKIMDLEKAKKLKEQLDNNKVKLSLKIGKDGGIIADTKVEEVSLLVPERALTKNKNISIEEMNKNSKKPKQYAVKINSSIYEFKPSGIKFDKPVTISIKLPVTKDMNLDRLTPAWYDEENKKWIPISGVIDAEEGIAVFKVNHFTKFAVIEMPKRVFFKDVNENVGWAKDAIEILAGQNIIKGTGNGRYEPQRAITRAEFVNLIVNALNLSSNKDSDIIFKDVKDTDWFSKAVKIAYENNIILGDEEGRFRPNDKITRNEMAAIFYRLNKSDADVKDYKLNIKDKSQIPIWALNGVKYVYKKGLMIGYKDNTFRGDKLFSRAEVAVVIYRYLNDNNN</sequence>
<feature type="coiled-coil region" evidence="2">
    <location>
        <begin position="483"/>
        <end position="535"/>
    </location>
</feature>
<feature type="domain" description="ZU5" evidence="4">
    <location>
        <begin position="530"/>
        <end position="662"/>
    </location>
</feature>
<keyword evidence="2" id="KW-0175">Coiled coil</keyword>
<dbReference type="SUPFAM" id="SSF48239">
    <property type="entry name" value="Terpenoid cyclases/Protein prenyltransferases"/>
    <property type="match status" value="1"/>
</dbReference>
<keyword evidence="3" id="KW-0812">Transmembrane</keyword>
<proteinExistence type="predicted"/>
<dbReference type="PROSITE" id="PS51272">
    <property type="entry name" value="SLH"/>
    <property type="match status" value="3"/>
</dbReference>
<dbReference type="CDD" id="cd00688">
    <property type="entry name" value="ISOPREN_C2_like"/>
    <property type="match status" value="1"/>
</dbReference>
<dbReference type="Gene3D" id="1.50.10.20">
    <property type="match status" value="1"/>
</dbReference>
<dbReference type="STRING" id="1121266.SAMN02745883_01160"/>
<feature type="transmembrane region" description="Helical" evidence="3">
    <location>
        <begin position="12"/>
        <end position="32"/>
    </location>
</feature>
<evidence type="ECO:0000256" key="2">
    <source>
        <dbReference type="SAM" id="Coils"/>
    </source>
</evidence>
<gene>
    <name evidence="6" type="ORF">SAMN02745883_01160</name>
</gene>
<name>A0A1M6PDP5_9FIRM</name>
<keyword evidence="3" id="KW-1133">Transmembrane helix</keyword>
<dbReference type="Pfam" id="PF14478">
    <property type="entry name" value="DUF4430"/>
    <property type="match status" value="1"/>
</dbReference>
<dbReference type="Gene3D" id="2.60.220.30">
    <property type="match status" value="1"/>
</dbReference>
<feature type="domain" description="SLH" evidence="5">
    <location>
        <begin position="664"/>
        <end position="724"/>
    </location>
</feature>
<reference evidence="6 7" key="1">
    <citation type="submission" date="2016-11" db="EMBL/GenBank/DDBJ databases">
        <authorList>
            <person name="Jaros S."/>
            <person name="Januszkiewicz K."/>
            <person name="Wedrychowicz H."/>
        </authorList>
    </citation>
    <scope>NUCLEOTIDE SEQUENCE [LARGE SCALE GENOMIC DNA]</scope>
    <source>
        <strain evidence="6 7">DSM 14501</strain>
    </source>
</reference>
<evidence type="ECO:0000259" key="5">
    <source>
        <dbReference type="PROSITE" id="PS51272"/>
    </source>
</evidence>
<accession>A0A1M6PDP5</accession>
<dbReference type="EMBL" id="FRAJ01000008">
    <property type="protein sequence ID" value="SHK06056.1"/>
    <property type="molecule type" value="Genomic_DNA"/>
</dbReference>
<evidence type="ECO:0000313" key="6">
    <source>
        <dbReference type="EMBL" id="SHK06056.1"/>
    </source>
</evidence>
<dbReference type="PROSITE" id="PS51145">
    <property type="entry name" value="ZU5"/>
    <property type="match status" value="1"/>
</dbReference>
<dbReference type="InterPro" id="IPR008930">
    <property type="entry name" value="Terpenoid_cyclase/PrenylTrfase"/>
</dbReference>
<evidence type="ECO:0000256" key="3">
    <source>
        <dbReference type="SAM" id="Phobius"/>
    </source>
</evidence>